<proteinExistence type="inferred from homology"/>
<evidence type="ECO:0000313" key="11">
    <source>
        <dbReference type="Proteomes" id="UP000187074"/>
    </source>
</evidence>
<dbReference type="PROSITE" id="PS51687">
    <property type="entry name" value="SAM_MT_RNA_M5U"/>
    <property type="match status" value="1"/>
</dbReference>
<dbReference type="EMBL" id="MRTF01000004">
    <property type="protein sequence ID" value="OME92924.1"/>
    <property type="molecule type" value="Genomic_DNA"/>
</dbReference>
<dbReference type="SUPFAM" id="SSF53335">
    <property type="entry name" value="S-adenosyl-L-methionine-dependent methyltransferases"/>
    <property type="match status" value="1"/>
</dbReference>
<dbReference type="InterPro" id="IPR030390">
    <property type="entry name" value="MeTrfase_TrmA_AS"/>
</dbReference>
<evidence type="ECO:0000256" key="1">
    <source>
        <dbReference type="ARBA" id="ARBA00022485"/>
    </source>
</evidence>
<feature type="binding site" evidence="6">
    <location>
        <position position="363"/>
    </location>
    <ligand>
        <name>S-adenosyl-L-methionine</name>
        <dbReference type="ChEBI" id="CHEBI:59789"/>
    </ligand>
</feature>
<dbReference type="CDD" id="cd02440">
    <property type="entry name" value="AdoMet_MTases"/>
    <property type="match status" value="1"/>
</dbReference>
<feature type="binding site" evidence="6">
    <location>
        <position position="461"/>
    </location>
    <ligand>
        <name>S-adenosyl-L-methionine</name>
        <dbReference type="ChEBI" id="CHEBI:59789"/>
    </ligand>
</feature>
<feature type="binding site" evidence="6">
    <location>
        <position position="392"/>
    </location>
    <ligand>
        <name>S-adenosyl-L-methionine</name>
        <dbReference type="ChEBI" id="CHEBI:59789"/>
    </ligand>
</feature>
<evidence type="ECO:0000256" key="6">
    <source>
        <dbReference type="PROSITE-ProRule" id="PRU01024"/>
    </source>
</evidence>
<sequence>MSEQRRSGQGTKNNKSTAYGNKPGERTAANQAGAKPAFKREHRKNKDSLLSSSYSKAKPSDKHKQEVRGPRPSSGREHADELQAGDIIVVTIKRLGINGEGVGYYRRKAVFIDGAITNEVVKAEVKEVQPKFIKAQLVEVEKRSPHRIEPPCPVFGICGGCQIQHISYEGQLHAKTDIVREAFSRYAGRDDVKFKPILGMEHQWDYRNKAQLQLKRKGHEVIAGLYEADSHTIVDISGCPIQHPKVNDAVEKVKSVLEELRIPLHKENGNKDGVRTIVVRHGFQSGEIQVTLVTAGSKLPRQDDLVRLLRLTIPEVSGISLNINPKKTSLIFGDRTISLWGAESMQESLSDLQFSLSPRAFFQLNPQQTVKLYESVRGAAGLTGKETVIDAYCGTGTIGLWLAPYAQEVRGIEAIPEAVEDAKANAQRNGRANASFHVGQAEELLPRWVKEGMKPDVIIADPPRTGLDPRFLETVLRTKPKRFVYVSCNPSTLAKDCKILLEGGYEIEWAQPVDMFPQTSHVEAVTLLVRKE</sequence>
<dbReference type="PANTHER" id="PTHR11061:SF45">
    <property type="match status" value="1"/>
</dbReference>
<dbReference type="InterPro" id="IPR012340">
    <property type="entry name" value="NA-bd_OB-fold"/>
</dbReference>
<name>A0A1R1B2K0_PAELA</name>
<dbReference type="PANTHER" id="PTHR11061">
    <property type="entry name" value="RNA M5U METHYLTRANSFERASE"/>
    <property type="match status" value="1"/>
</dbReference>
<feature type="domain" description="TRAM" evidence="9">
    <location>
        <begin position="81"/>
        <end position="139"/>
    </location>
</feature>
<keyword evidence="1" id="KW-0004">4Fe-4S</keyword>
<evidence type="ECO:0000256" key="3">
    <source>
        <dbReference type="ARBA" id="ARBA00022679"/>
    </source>
</evidence>
<dbReference type="GO" id="GO:0070475">
    <property type="term" value="P:rRNA base methylation"/>
    <property type="evidence" value="ECO:0007669"/>
    <property type="project" value="TreeGrafter"/>
</dbReference>
<dbReference type="InterPro" id="IPR030391">
    <property type="entry name" value="MeTrfase_TrmA_CS"/>
</dbReference>
<feature type="binding site" evidence="6">
    <location>
        <position position="413"/>
    </location>
    <ligand>
        <name>S-adenosyl-L-methionine</name>
        <dbReference type="ChEBI" id="CHEBI:59789"/>
    </ligand>
</feature>
<feature type="active site" evidence="7">
    <location>
        <position position="488"/>
    </location>
</feature>
<keyword evidence="4 6" id="KW-0949">S-adenosyl-L-methionine</keyword>
<evidence type="ECO:0000256" key="8">
    <source>
        <dbReference type="SAM" id="MobiDB-lite"/>
    </source>
</evidence>
<evidence type="ECO:0000259" key="9">
    <source>
        <dbReference type="PROSITE" id="PS50926"/>
    </source>
</evidence>
<evidence type="ECO:0000256" key="4">
    <source>
        <dbReference type="ARBA" id="ARBA00022691"/>
    </source>
</evidence>
<dbReference type="InterPro" id="IPR029063">
    <property type="entry name" value="SAM-dependent_MTases_sf"/>
</dbReference>
<organism evidence="10 11">
    <name type="scientific">Paenibacillus lautus</name>
    <name type="common">Bacillus lautus</name>
    <dbReference type="NCBI Taxonomy" id="1401"/>
    <lineage>
        <taxon>Bacteria</taxon>
        <taxon>Bacillati</taxon>
        <taxon>Bacillota</taxon>
        <taxon>Bacilli</taxon>
        <taxon>Bacillales</taxon>
        <taxon>Paenibacillaceae</taxon>
        <taxon>Paenibacillus</taxon>
    </lineage>
</organism>
<evidence type="ECO:0000256" key="7">
    <source>
        <dbReference type="PROSITE-ProRule" id="PRU10015"/>
    </source>
</evidence>
<dbReference type="PROSITE" id="PS01230">
    <property type="entry name" value="TRMA_1"/>
    <property type="match status" value="1"/>
</dbReference>
<dbReference type="Pfam" id="PF01938">
    <property type="entry name" value="TRAM"/>
    <property type="match status" value="1"/>
</dbReference>
<dbReference type="GO" id="GO:0051539">
    <property type="term" value="F:4 iron, 4 sulfur cluster binding"/>
    <property type="evidence" value="ECO:0007669"/>
    <property type="project" value="UniProtKB-KW"/>
</dbReference>
<dbReference type="Proteomes" id="UP000187074">
    <property type="component" value="Unassembled WGS sequence"/>
</dbReference>
<dbReference type="STRING" id="1401.BK123_13715"/>
<dbReference type="GO" id="GO:0070041">
    <property type="term" value="F:rRNA (uridine-C5-)-methyltransferase activity"/>
    <property type="evidence" value="ECO:0007669"/>
    <property type="project" value="TreeGrafter"/>
</dbReference>
<dbReference type="FunFam" id="2.40.50.1070:FF:000003">
    <property type="entry name" value="23S rRNA (Uracil-5-)-methyltransferase RumA"/>
    <property type="match status" value="1"/>
</dbReference>
<feature type="compositionally biased region" description="Basic and acidic residues" evidence="8">
    <location>
        <begin position="58"/>
        <end position="80"/>
    </location>
</feature>
<dbReference type="FunFam" id="2.40.50.140:FF:000097">
    <property type="entry name" value="23S rRNA (uracil(1939)-C(5))-methyltransferase RlmD"/>
    <property type="match status" value="1"/>
</dbReference>
<comment type="caution">
    <text evidence="10">The sequence shown here is derived from an EMBL/GenBank/DDBJ whole genome shotgun (WGS) entry which is preliminary data.</text>
</comment>
<feature type="compositionally biased region" description="Polar residues" evidence="8">
    <location>
        <begin position="7"/>
        <end position="19"/>
    </location>
</feature>
<dbReference type="AlphaFoldDB" id="A0A1R1B2K0"/>
<dbReference type="Gene3D" id="2.40.50.140">
    <property type="entry name" value="Nucleic acid-binding proteins"/>
    <property type="match status" value="1"/>
</dbReference>
<evidence type="ECO:0000256" key="2">
    <source>
        <dbReference type="ARBA" id="ARBA00022603"/>
    </source>
</evidence>
<dbReference type="RefSeq" id="WP_076322950.1">
    <property type="nucleotide sequence ID" value="NZ_MRTF01000004.1"/>
</dbReference>
<dbReference type="OrthoDB" id="9804590at2"/>
<keyword evidence="3 6" id="KW-0808">Transferase</keyword>
<evidence type="ECO:0000313" key="10">
    <source>
        <dbReference type="EMBL" id="OME92924.1"/>
    </source>
</evidence>
<dbReference type="Gene3D" id="2.40.50.1070">
    <property type="match status" value="1"/>
</dbReference>
<keyword evidence="1" id="KW-0408">Iron</keyword>
<dbReference type="NCBIfam" id="TIGR00479">
    <property type="entry name" value="rumA"/>
    <property type="match status" value="1"/>
</dbReference>
<dbReference type="InterPro" id="IPR010280">
    <property type="entry name" value="U5_MeTrfase_fam"/>
</dbReference>
<dbReference type="SUPFAM" id="SSF50249">
    <property type="entry name" value="Nucleic acid-binding proteins"/>
    <property type="match status" value="1"/>
</dbReference>
<feature type="region of interest" description="Disordered" evidence="8">
    <location>
        <begin position="1"/>
        <end position="80"/>
    </location>
</feature>
<keyword evidence="2 6" id="KW-0489">Methyltransferase</keyword>
<keyword evidence="5" id="KW-0411">Iron-sulfur</keyword>
<gene>
    <name evidence="10" type="ORF">BK123_13715</name>
</gene>
<reference evidence="10 11" key="1">
    <citation type="submission" date="2016-11" db="EMBL/GenBank/DDBJ databases">
        <title>Paenibacillus species isolates.</title>
        <authorList>
            <person name="Beno S.M."/>
        </authorList>
    </citation>
    <scope>NUCLEOTIDE SEQUENCE [LARGE SCALE GENOMIC DNA]</scope>
    <source>
        <strain evidence="10 11">FSL F4-0100</strain>
    </source>
</reference>
<accession>A0A1R1B2K0</accession>
<dbReference type="FunFam" id="3.40.50.150:FF:000009">
    <property type="entry name" value="23S rRNA (Uracil(1939)-C(5))-methyltransferase RlmD"/>
    <property type="match status" value="1"/>
</dbReference>
<dbReference type="PROSITE" id="PS50926">
    <property type="entry name" value="TRAM"/>
    <property type="match status" value="1"/>
</dbReference>
<feature type="active site" description="Nucleophile" evidence="6">
    <location>
        <position position="488"/>
    </location>
</feature>
<keyword evidence="1" id="KW-0479">Metal-binding</keyword>
<dbReference type="Pfam" id="PF05958">
    <property type="entry name" value="tRNA_U5-meth_tr"/>
    <property type="match status" value="1"/>
</dbReference>
<protein>
    <submittedName>
        <fullName evidence="10">23S rRNA (Uracil-5-)-methyltransferase RumA</fullName>
    </submittedName>
</protein>
<dbReference type="PROSITE" id="PS01231">
    <property type="entry name" value="TRMA_2"/>
    <property type="match status" value="1"/>
</dbReference>
<dbReference type="InterPro" id="IPR002792">
    <property type="entry name" value="TRAM_dom"/>
</dbReference>
<evidence type="ECO:0000256" key="5">
    <source>
        <dbReference type="ARBA" id="ARBA00023014"/>
    </source>
</evidence>
<dbReference type="Gene3D" id="3.40.50.150">
    <property type="entry name" value="Vaccinia Virus protein VP39"/>
    <property type="match status" value="1"/>
</dbReference>
<comment type="similarity">
    <text evidence="6">Belongs to the class I-like SAM-binding methyltransferase superfamily. RNA M5U methyltransferase family.</text>
</comment>